<evidence type="ECO:0000259" key="2">
    <source>
        <dbReference type="Pfam" id="PF04984"/>
    </source>
</evidence>
<evidence type="ECO:0000313" key="4">
    <source>
        <dbReference type="EMBL" id="MBP2326548.1"/>
    </source>
</evidence>
<dbReference type="InterPro" id="IPR052042">
    <property type="entry name" value="Tail_sheath_structural"/>
</dbReference>
<feature type="domain" description="Tail sheath protein C-terminal" evidence="3">
    <location>
        <begin position="536"/>
        <end position="643"/>
    </location>
</feature>
<name>A0ABS4TQ68_9PSEU</name>
<protein>
    <submittedName>
        <fullName evidence="4">Phage tail sheath protein FI</fullName>
    </submittedName>
</protein>
<dbReference type="Proteomes" id="UP001519332">
    <property type="component" value="Unassembled WGS sequence"/>
</dbReference>
<gene>
    <name evidence="4" type="ORF">JOF56_006933</name>
</gene>
<evidence type="ECO:0000313" key="5">
    <source>
        <dbReference type="Proteomes" id="UP001519332"/>
    </source>
</evidence>
<proteinExistence type="inferred from homology"/>
<sequence>MASVSYPGVYVDEVSSGVRPIAAAGTSTAAFIGQAQKGSLTEAVKIFTFTEFQNLYGDFLSTSFLAHAVFQFFNNGGSQCYVARVAGANTAAANIVLKDRGTTAQASLTVEARSPGVWANTLALLISNGTNDPANEFNLSVSQQDQTTPAEVFANLSMVPGAPNFAETVTASSNLIRVTVNPSNTNVQAGTSRGAAAPLSLTGLPRTRLAINVNGDGYQEINLTTAVGAGAGQVPDLTTAANQAGAIQFVVRALTKLRTSTSTSAFTGFTCVVDSGVLLLRSGFAGPASSVWITDSANAAENATGLLRLGKANGGVETVGAAVTRPRVNPAGVPPANYYLIGDNAAPTADVLTVRAGSDGDPVLNDVPYIEAFQRFNRYDDVSLLAVPGIGSPVLVGEGVNYCARRSLSDCFFVGDMSQDDDTVPEAEAFMAAISPKNSYGAVYLPWIKMLDPSGLSSEPILVPPSGYVAGVYARSDAQRGVWRAPAGTSLGLGGTAGLAVDLTDVQQGNLNPKNINVIRNFAGAGIVLWGSRTISSDTEYNYVPVRRMAIFLRVSIYRGIQWAVFEPNDEPLWGQLRLNIRSFMTTLFRRGAFQGATASEAFFVKCDSETTTQADIDAGVVNVLVGFAPLKPAEFVVVRISQRAGQTA</sequence>
<reference evidence="4 5" key="1">
    <citation type="submission" date="2021-03" db="EMBL/GenBank/DDBJ databases">
        <title>Sequencing the genomes of 1000 actinobacteria strains.</title>
        <authorList>
            <person name="Klenk H.-P."/>
        </authorList>
    </citation>
    <scope>NUCLEOTIDE SEQUENCE [LARGE SCALE GENOMIC DNA]</scope>
    <source>
        <strain evidence="4 5">DSM 46670</strain>
    </source>
</reference>
<dbReference type="Pfam" id="PF17482">
    <property type="entry name" value="Phage_sheath_1C"/>
    <property type="match status" value="1"/>
</dbReference>
<evidence type="ECO:0000256" key="1">
    <source>
        <dbReference type="ARBA" id="ARBA00008005"/>
    </source>
</evidence>
<organism evidence="4 5">
    <name type="scientific">Kibdelosporangium banguiense</name>
    <dbReference type="NCBI Taxonomy" id="1365924"/>
    <lineage>
        <taxon>Bacteria</taxon>
        <taxon>Bacillati</taxon>
        <taxon>Actinomycetota</taxon>
        <taxon>Actinomycetes</taxon>
        <taxon>Pseudonocardiales</taxon>
        <taxon>Pseudonocardiaceae</taxon>
        <taxon>Kibdelosporangium</taxon>
    </lineage>
</organism>
<dbReference type="Pfam" id="PF04984">
    <property type="entry name" value="Phage_sheath_1"/>
    <property type="match status" value="1"/>
</dbReference>
<keyword evidence="5" id="KW-1185">Reference proteome</keyword>
<dbReference type="PANTHER" id="PTHR35861:SF1">
    <property type="entry name" value="PHAGE TAIL SHEATH PROTEIN"/>
    <property type="match status" value="1"/>
</dbReference>
<accession>A0ABS4TQ68</accession>
<evidence type="ECO:0000259" key="3">
    <source>
        <dbReference type="Pfam" id="PF17482"/>
    </source>
</evidence>
<dbReference type="InterPro" id="IPR035089">
    <property type="entry name" value="Phage_sheath_subtilisin"/>
</dbReference>
<dbReference type="RefSeq" id="WP_209643601.1">
    <property type="nucleotide sequence ID" value="NZ_JAGINW010000001.1"/>
</dbReference>
<dbReference type="InterPro" id="IPR020287">
    <property type="entry name" value="Tail_sheath_C"/>
</dbReference>
<dbReference type="Gene3D" id="3.40.50.11780">
    <property type="match status" value="2"/>
</dbReference>
<feature type="domain" description="Tail sheath protein subtilisin-like" evidence="2">
    <location>
        <begin position="380"/>
        <end position="534"/>
    </location>
</feature>
<dbReference type="EMBL" id="JAGINW010000001">
    <property type="protein sequence ID" value="MBP2326548.1"/>
    <property type="molecule type" value="Genomic_DNA"/>
</dbReference>
<comment type="caution">
    <text evidence="4">The sequence shown here is derived from an EMBL/GenBank/DDBJ whole genome shotgun (WGS) entry which is preliminary data.</text>
</comment>
<dbReference type="PANTHER" id="PTHR35861">
    <property type="match status" value="1"/>
</dbReference>
<comment type="similarity">
    <text evidence="1">Belongs to the myoviridae tail sheath protein family.</text>
</comment>